<reference evidence="5 6" key="1">
    <citation type="submission" date="2018-08" db="EMBL/GenBank/DDBJ databases">
        <title>A genome reference for cultivated species of the human gut microbiota.</title>
        <authorList>
            <person name="Zou Y."/>
            <person name="Xue W."/>
            <person name="Luo G."/>
        </authorList>
    </citation>
    <scope>NUCLEOTIDE SEQUENCE [LARGE SCALE GENOMIC DNA]</scope>
    <source>
        <strain evidence="3 5">AF14-6AC</strain>
        <strain evidence="4 6">OF03-11</strain>
    </source>
</reference>
<dbReference type="Proteomes" id="UP001199750">
    <property type="component" value="Unassembled WGS sequence"/>
</dbReference>
<dbReference type="Proteomes" id="UP000283426">
    <property type="component" value="Unassembled WGS sequence"/>
</dbReference>
<dbReference type="AlphaFoldDB" id="A0A3D4ZC78"/>
<reference evidence="2" key="3">
    <citation type="submission" date="2023-01" db="EMBL/GenBank/DDBJ databases">
        <title>Human gut microbiome strain richness.</title>
        <authorList>
            <person name="Chen-Liaw A."/>
        </authorList>
    </citation>
    <scope>NUCLEOTIDE SEQUENCE</scope>
    <source>
        <strain evidence="2">RTP21484st1_B7_RTP21484_190118</strain>
    </source>
</reference>
<evidence type="ECO:0000313" key="1">
    <source>
        <dbReference type="EMBL" id="MCG4958822.1"/>
    </source>
</evidence>
<protein>
    <submittedName>
        <fullName evidence="3">DUF4843 domain-containing protein</fullName>
    </submittedName>
</protein>
<dbReference type="PROSITE" id="PS51257">
    <property type="entry name" value="PROKAR_LIPOPROTEIN"/>
    <property type="match status" value="1"/>
</dbReference>
<proteinExistence type="predicted"/>
<accession>A0A3D4ZC78</accession>
<dbReference type="EMBL" id="JAQMRD010000004">
    <property type="protein sequence ID" value="MDB9222204.1"/>
    <property type="molecule type" value="Genomic_DNA"/>
</dbReference>
<evidence type="ECO:0000313" key="4">
    <source>
        <dbReference type="EMBL" id="RGY03615.1"/>
    </source>
</evidence>
<dbReference type="Pfam" id="PF16132">
    <property type="entry name" value="DUF4843"/>
    <property type="match status" value="1"/>
</dbReference>
<dbReference type="Proteomes" id="UP000284434">
    <property type="component" value="Unassembled WGS sequence"/>
</dbReference>
<dbReference type="Proteomes" id="UP001212263">
    <property type="component" value="Unassembled WGS sequence"/>
</dbReference>
<evidence type="ECO:0000313" key="5">
    <source>
        <dbReference type="Proteomes" id="UP000283426"/>
    </source>
</evidence>
<name>A0A3D4ZC78_9BACT</name>
<dbReference type="InterPro" id="IPR032299">
    <property type="entry name" value="DUF4843"/>
</dbReference>
<evidence type="ECO:0000313" key="3">
    <source>
        <dbReference type="EMBL" id="RGV18583.1"/>
    </source>
</evidence>
<comment type="caution">
    <text evidence="3">The sequence shown here is derived from an EMBL/GenBank/DDBJ whole genome shotgun (WGS) entry which is preliminary data.</text>
</comment>
<dbReference type="EMBL" id="QRYW01000057">
    <property type="protein sequence ID" value="RGV18583.1"/>
    <property type="molecule type" value="Genomic_DNA"/>
</dbReference>
<reference evidence="1" key="2">
    <citation type="submission" date="2022-01" db="EMBL/GenBank/DDBJ databases">
        <title>Collection of gut derived symbiotic bacterial strains cultured from healthy donors.</title>
        <authorList>
            <person name="Lin H."/>
            <person name="Kohout C."/>
            <person name="Waligurski E."/>
            <person name="Pamer E.G."/>
        </authorList>
    </citation>
    <scope>NUCLEOTIDE SEQUENCE</scope>
    <source>
        <strain evidence="1">DFI.1.149</strain>
    </source>
</reference>
<evidence type="ECO:0000313" key="6">
    <source>
        <dbReference type="Proteomes" id="UP000284434"/>
    </source>
</evidence>
<dbReference type="EMBL" id="JAKNDN010000004">
    <property type="protein sequence ID" value="MCG4958822.1"/>
    <property type="molecule type" value="Genomic_DNA"/>
</dbReference>
<dbReference type="GeneID" id="61275575"/>
<dbReference type="RefSeq" id="WP_013612529.1">
    <property type="nucleotide sequence ID" value="NZ_JADMSC010000011.1"/>
</dbReference>
<sequence length="247" mass="28349">MKKNVIFILLLTILSSCKSEYEEYSGTDAIYLNEISDTVRFSFTYVDSEYETQAQDIHLKVIGKVADYDRPVNIKFTPVNAVEGVDFEPLEKEYVVKKGEVSLVIPVTMIRTKALQTEEKGIDMELLPNGHFTTYYDYGSSDSTSWVKTQRLKLILLFSEFMNEPPSQWNPYMFGEFSAKKFALICDEMDIPREEFNKKSEEAGYILSRMGYIGSYMKKYLADEKAAGRTVYEEDGITEMTMGPQAQ</sequence>
<evidence type="ECO:0000313" key="2">
    <source>
        <dbReference type="EMBL" id="MDB9222204.1"/>
    </source>
</evidence>
<gene>
    <name evidence="3" type="ORF">DWW24_19770</name>
    <name evidence="4" type="ORF">DXA53_18290</name>
    <name evidence="1" type="ORF">L0P03_02995</name>
    <name evidence="2" type="ORF">PN645_04190</name>
</gene>
<dbReference type="EMBL" id="QSCO01000035">
    <property type="protein sequence ID" value="RGY03615.1"/>
    <property type="molecule type" value="Genomic_DNA"/>
</dbReference>
<organism evidence="3 5">
    <name type="scientific">Odoribacter splanchnicus</name>
    <dbReference type="NCBI Taxonomy" id="28118"/>
    <lineage>
        <taxon>Bacteria</taxon>
        <taxon>Pseudomonadati</taxon>
        <taxon>Bacteroidota</taxon>
        <taxon>Bacteroidia</taxon>
        <taxon>Bacteroidales</taxon>
        <taxon>Odoribacteraceae</taxon>
        <taxon>Odoribacter</taxon>
    </lineage>
</organism>